<dbReference type="Proteomes" id="UP000029738">
    <property type="component" value="Unassembled WGS sequence"/>
</dbReference>
<sequence length="125" mass="14310">MAFTLTNSSWYEQELIGEFMTIVNQSFPEVRALLKYCSVQLVRSFWGQSHAHLLPYIAIYCPNNVFLSVKAQISVFRQVAKYMGLAEVVCLNATSLLQDPKSTLKHDRPQLWLELQWIAAESANI</sequence>
<dbReference type="OrthoDB" id="513533at2"/>
<evidence type="ECO:0000313" key="3">
    <source>
        <dbReference type="Proteomes" id="UP000029738"/>
    </source>
</evidence>
<name>A0A0C1QMI6_9CYAN</name>
<proteinExistence type="predicted"/>
<reference evidence="2" key="1">
    <citation type="journal article" date="2015" name="Genome Announc.">
        <title>Draft Genome Sequence of Tolypothrix boutellei Strain VB521301.</title>
        <authorList>
            <person name="Chandrababunaidu M.M."/>
            <person name="Singh D."/>
            <person name="Sen D."/>
            <person name="Bhan S."/>
            <person name="Das S."/>
            <person name="Gupta A."/>
            <person name="Adhikary S.P."/>
            <person name="Tripathy S."/>
        </authorList>
    </citation>
    <scope>NUCLEOTIDE SEQUENCE</scope>
    <source>
        <strain evidence="2">VB521301</strain>
    </source>
</reference>
<gene>
    <name evidence="2" type="ORF">DA73_0236220</name>
    <name evidence="1" type="ORF">DA73_0400033890</name>
</gene>
<dbReference type="EMBL" id="JHEG04000001">
    <property type="protein sequence ID" value="KAF3889908.1"/>
    <property type="molecule type" value="Genomic_DNA"/>
</dbReference>
<evidence type="ECO:0000313" key="2">
    <source>
        <dbReference type="EMBL" id="KIE06739.1"/>
    </source>
</evidence>
<evidence type="ECO:0000313" key="1">
    <source>
        <dbReference type="EMBL" id="KAF3889908.1"/>
    </source>
</evidence>
<dbReference type="STRING" id="1479485.DA73_0236220"/>
<dbReference type="RefSeq" id="WP_038082321.1">
    <property type="nucleotide sequence ID" value="NZ_JHEG04000001.1"/>
</dbReference>
<protein>
    <submittedName>
        <fullName evidence="2">Uncharacterized protein</fullName>
    </submittedName>
</protein>
<keyword evidence="3" id="KW-1185">Reference proteome</keyword>
<comment type="caution">
    <text evidence="2">The sequence shown here is derived from an EMBL/GenBank/DDBJ whole genome shotgun (WGS) entry which is preliminary data.</text>
</comment>
<accession>A0A0C1QMI6</accession>
<dbReference type="AlphaFoldDB" id="A0A0C1QMI6"/>
<reference evidence="1" key="2">
    <citation type="submission" date="2019-11" db="EMBL/GenBank/DDBJ databases">
        <title>Improved Assembly of Tolypothrix boutellei genome.</title>
        <authorList>
            <person name="Sarangi A.N."/>
            <person name="Mukherjee M."/>
            <person name="Ghosh S."/>
            <person name="Singh D."/>
            <person name="Das A."/>
            <person name="Kant S."/>
            <person name="Prusty A."/>
            <person name="Tripathy S."/>
        </authorList>
    </citation>
    <scope>NUCLEOTIDE SEQUENCE</scope>
    <source>
        <strain evidence="1">VB521301</strain>
    </source>
</reference>
<organism evidence="2">
    <name type="scientific">Tolypothrix bouteillei VB521301</name>
    <dbReference type="NCBI Taxonomy" id="1479485"/>
    <lineage>
        <taxon>Bacteria</taxon>
        <taxon>Bacillati</taxon>
        <taxon>Cyanobacteriota</taxon>
        <taxon>Cyanophyceae</taxon>
        <taxon>Nostocales</taxon>
        <taxon>Tolypothrichaceae</taxon>
        <taxon>Tolypothrix</taxon>
    </lineage>
</organism>
<dbReference type="EMBL" id="JHEG02000059">
    <property type="protein sequence ID" value="KIE06739.1"/>
    <property type="molecule type" value="Genomic_DNA"/>
</dbReference>